<dbReference type="AlphaFoldDB" id="A0A9D5CRD0"/>
<protein>
    <submittedName>
        <fullName evidence="2">Uncharacterized protein</fullName>
    </submittedName>
</protein>
<sequence>MATWAKRFLPFAHCGGEQCPPSSPPLAAIKARPAVEVTTSGLHPILQSFKKNQGGGGPSALSHARKDPERGTLECLFHTPQPPLSGERKDTAFESGHEQVEHPRREDRNLSHEIESISIEVDSNRASPQFPLSSFPSSIPYLRPSSPRLASPISGKTGGHQPPPSPASSRPRLPADGPCAPAIPAPAPPPPSCASTVAHQHCPPSPRRQRRAQARACLPSALFPSAHAALRQAAAARPGSALSLLARAPTTPAPAPPLQLARAAGKPPSRRPSVHLR</sequence>
<keyword evidence="3" id="KW-1185">Reference proteome</keyword>
<accession>A0A9D5CRD0</accession>
<organism evidence="2 3">
    <name type="scientific">Dioscorea zingiberensis</name>
    <dbReference type="NCBI Taxonomy" id="325984"/>
    <lineage>
        <taxon>Eukaryota</taxon>
        <taxon>Viridiplantae</taxon>
        <taxon>Streptophyta</taxon>
        <taxon>Embryophyta</taxon>
        <taxon>Tracheophyta</taxon>
        <taxon>Spermatophyta</taxon>
        <taxon>Magnoliopsida</taxon>
        <taxon>Liliopsida</taxon>
        <taxon>Dioscoreales</taxon>
        <taxon>Dioscoreaceae</taxon>
        <taxon>Dioscorea</taxon>
    </lineage>
</organism>
<reference evidence="2" key="1">
    <citation type="submission" date="2021-03" db="EMBL/GenBank/DDBJ databases">
        <authorList>
            <person name="Li Z."/>
            <person name="Yang C."/>
        </authorList>
    </citation>
    <scope>NUCLEOTIDE SEQUENCE</scope>
    <source>
        <strain evidence="2">Dzin_1.0</strain>
        <tissue evidence="2">Leaf</tissue>
    </source>
</reference>
<feature type="compositionally biased region" description="Low complexity" evidence="1">
    <location>
        <begin position="127"/>
        <end position="140"/>
    </location>
</feature>
<reference evidence="2" key="2">
    <citation type="journal article" date="2022" name="Hortic Res">
        <title>The genome of Dioscorea zingiberensis sheds light on the biosynthesis, origin and evolution of the medicinally important diosgenin saponins.</title>
        <authorList>
            <person name="Li Y."/>
            <person name="Tan C."/>
            <person name="Li Z."/>
            <person name="Guo J."/>
            <person name="Li S."/>
            <person name="Chen X."/>
            <person name="Wang C."/>
            <person name="Dai X."/>
            <person name="Yang H."/>
            <person name="Song W."/>
            <person name="Hou L."/>
            <person name="Xu J."/>
            <person name="Tong Z."/>
            <person name="Xu A."/>
            <person name="Yuan X."/>
            <person name="Wang W."/>
            <person name="Yang Q."/>
            <person name="Chen L."/>
            <person name="Sun Z."/>
            <person name="Wang K."/>
            <person name="Pan B."/>
            <person name="Chen J."/>
            <person name="Bao Y."/>
            <person name="Liu F."/>
            <person name="Qi X."/>
            <person name="Gang D.R."/>
            <person name="Wen J."/>
            <person name="Li J."/>
        </authorList>
    </citation>
    <scope>NUCLEOTIDE SEQUENCE</scope>
    <source>
        <strain evidence="2">Dzin_1.0</strain>
    </source>
</reference>
<feature type="region of interest" description="Disordered" evidence="1">
    <location>
        <begin position="245"/>
        <end position="277"/>
    </location>
</feature>
<evidence type="ECO:0000313" key="2">
    <source>
        <dbReference type="EMBL" id="KAJ0978058.1"/>
    </source>
</evidence>
<feature type="compositionally biased region" description="Pro residues" evidence="1">
    <location>
        <begin position="181"/>
        <end position="192"/>
    </location>
</feature>
<comment type="caution">
    <text evidence="2">The sequence shown here is derived from an EMBL/GenBank/DDBJ whole genome shotgun (WGS) entry which is preliminary data.</text>
</comment>
<evidence type="ECO:0000313" key="3">
    <source>
        <dbReference type="Proteomes" id="UP001085076"/>
    </source>
</evidence>
<feature type="compositionally biased region" description="Basic residues" evidence="1">
    <location>
        <begin position="268"/>
        <end position="277"/>
    </location>
</feature>
<gene>
    <name evidence="2" type="ORF">J5N97_013532</name>
</gene>
<feature type="region of interest" description="Disordered" evidence="1">
    <location>
        <begin position="47"/>
        <end position="214"/>
    </location>
</feature>
<feature type="compositionally biased region" description="Low complexity" evidence="1">
    <location>
        <begin position="167"/>
        <end position="180"/>
    </location>
</feature>
<feature type="compositionally biased region" description="Basic and acidic residues" evidence="1">
    <location>
        <begin position="86"/>
        <end position="115"/>
    </location>
</feature>
<proteinExistence type="predicted"/>
<name>A0A9D5CRD0_9LILI</name>
<dbReference type="EMBL" id="JAGGNH010000003">
    <property type="protein sequence ID" value="KAJ0978058.1"/>
    <property type="molecule type" value="Genomic_DNA"/>
</dbReference>
<dbReference type="Proteomes" id="UP001085076">
    <property type="component" value="Miscellaneous, Linkage group lg03"/>
</dbReference>
<evidence type="ECO:0000256" key="1">
    <source>
        <dbReference type="SAM" id="MobiDB-lite"/>
    </source>
</evidence>